<dbReference type="Gene3D" id="3.90.1200.10">
    <property type="match status" value="1"/>
</dbReference>
<accession>A0A1M7KFV3</accession>
<dbReference type="SUPFAM" id="SSF56112">
    <property type="entry name" value="Protein kinase-like (PK-like)"/>
    <property type="match status" value="1"/>
</dbReference>
<comment type="similarity">
    <text evidence="1">Belongs to the fructosamine kinase family.</text>
</comment>
<dbReference type="InterPro" id="IPR016477">
    <property type="entry name" value="Fructo-/Ketosamine-3-kinase"/>
</dbReference>
<dbReference type="Gene3D" id="3.30.200.20">
    <property type="entry name" value="Phosphorylase Kinase, domain 1"/>
    <property type="match status" value="1"/>
</dbReference>
<keyword evidence="3" id="KW-1185">Reference proteome</keyword>
<keyword evidence="1 2" id="KW-0418">Kinase</keyword>
<dbReference type="EMBL" id="FRCZ01000001">
    <property type="protein sequence ID" value="SHM63955.1"/>
    <property type="molecule type" value="Genomic_DNA"/>
</dbReference>
<evidence type="ECO:0000256" key="1">
    <source>
        <dbReference type="PIRNR" id="PIRNR006221"/>
    </source>
</evidence>
<dbReference type="PIRSF" id="PIRSF006221">
    <property type="entry name" value="Ketosamine-3-kinase"/>
    <property type="match status" value="1"/>
</dbReference>
<dbReference type="Pfam" id="PF03881">
    <property type="entry name" value="Fructosamin_kin"/>
    <property type="match status" value="1"/>
</dbReference>
<dbReference type="STRING" id="1027249.SAMN05216179_0681"/>
<dbReference type="OrthoDB" id="5291879at2"/>
<dbReference type="AlphaFoldDB" id="A0A1M7KFV3"/>
<dbReference type="RefSeq" id="WP_073199645.1">
    <property type="nucleotide sequence ID" value="NZ_FRCZ01000001.1"/>
</dbReference>
<name>A0A1M7KFV3_9BACI</name>
<protein>
    <submittedName>
        <fullName evidence="2">Fructosamine-3-kinase</fullName>
    </submittedName>
</protein>
<evidence type="ECO:0000313" key="3">
    <source>
        <dbReference type="Proteomes" id="UP000184184"/>
    </source>
</evidence>
<gene>
    <name evidence="2" type="ORF">SAMN05216179_0681</name>
</gene>
<keyword evidence="1" id="KW-0808">Transferase</keyword>
<reference evidence="2 3" key="1">
    <citation type="submission" date="2016-11" db="EMBL/GenBank/DDBJ databases">
        <authorList>
            <person name="Jaros S."/>
            <person name="Januszkiewicz K."/>
            <person name="Wedrychowicz H."/>
        </authorList>
    </citation>
    <scope>NUCLEOTIDE SEQUENCE [LARGE SCALE GENOMIC DNA]</scope>
    <source>
        <strain evidence="2 3">CGMCC 1.10681</strain>
    </source>
</reference>
<sequence length="286" mass="33037">MEDKLRSIGDYSKIKMIQSVSGGDINQAYFVETAEQTYFIKTNKQVPADFFQVEAEGLDRIRDTKTIHVPEVFHYDIAHNDEEIYLLMEWVEGEKHTSTGKWLGEDLAALHSTHVGKQYGLDSSTFVGEIRQENLLFDNWLDYYREQRLQPQMNLAISKGRMSGKRLERMEQLLSRLDQYIPSKPRVSLLHGDLWGGNWLAGLKGTPYLIDPSIVYGDPLFEIAFTELFGGFPGEFYASYQSILPLADYYEDIKPLYQLFYLMVHLNLFGEGYGTSVDRILKHYTV</sequence>
<dbReference type="Proteomes" id="UP000184184">
    <property type="component" value="Unassembled WGS sequence"/>
</dbReference>
<dbReference type="PANTHER" id="PTHR12149:SF8">
    <property type="entry name" value="PROTEIN-RIBULOSAMINE 3-KINASE"/>
    <property type="match status" value="1"/>
</dbReference>
<organism evidence="2 3">
    <name type="scientific">Gracilibacillus kekensis</name>
    <dbReference type="NCBI Taxonomy" id="1027249"/>
    <lineage>
        <taxon>Bacteria</taxon>
        <taxon>Bacillati</taxon>
        <taxon>Bacillota</taxon>
        <taxon>Bacilli</taxon>
        <taxon>Bacillales</taxon>
        <taxon>Bacillaceae</taxon>
        <taxon>Gracilibacillus</taxon>
    </lineage>
</organism>
<dbReference type="GO" id="GO:0016301">
    <property type="term" value="F:kinase activity"/>
    <property type="evidence" value="ECO:0007669"/>
    <property type="project" value="UniProtKB-UniRule"/>
</dbReference>
<dbReference type="InterPro" id="IPR011009">
    <property type="entry name" value="Kinase-like_dom_sf"/>
</dbReference>
<proteinExistence type="inferred from homology"/>
<dbReference type="PANTHER" id="PTHR12149">
    <property type="entry name" value="FRUCTOSAMINE 3 KINASE-RELATED PROTEIN"/>
    <property type="match status" value="1"/>
</dbReference>
<evidence type="ECO:0000313" key="2">
    <source>
        <dbReference type="EMBL" id="SHM63955.1"/>
    </source>
</evidence>